<sequence>MGTITVNVKDDVEKDFRKLVRSVHGARKGDLGKALTEAMQKWVYEKRQEKIAQEALKLLELKFNFGKRLYRDRDELYER</sequence>
<evidence type="ECO:0000313" key="1">
    <source>
        <dbReference type="EMBL" id="KPQ45079.1"/>
    </source>
</evidence>
<dbReference type="GO" id="GO:0006355">
    <property type="term" value="P:regulation of DNA-templated transcription"/>
    <property type="evidence" value="ECO:0007669"/>
    <property type="project" value="InterPro"/>
</dbReference>
<accession>A0A0P8A9S6</accession>
<dbReference type="AlphaFoldDB" id="A0A0P8A9S6"/>
<name>A0A0P8A9S6_9EURY</name>
<proteinExistence type="predicted"/>
<evidence type="ECO:0008006" key="3">
    <source>
        <dbReference type="Google" id="ProtNLM"/>
    </source>
</evidence>
<dbReference type="EMBL" id="LKCM01000027">
    <property type="protein sequence ID" value="KPQ45079.1"/>
    <property type="molecule type" value="Genomic_DNA"/>
</dbReference>
<comment type="caution">
    <text evidence="1">The sequence shown here is derived from an EMBL/GenBank/DDBJ whole genome shotgun (WGS) entry which is preliminary data.</text>
</comment>
<dbReference type="Proteomes" id="UP000050360">
    <property type="component" value="Unassembled WGS sequence"/>
</dbReference>
<dbReference type="InterPro" id="IPR013321">
    <property type="entry name" value="Arc_rbn_hlx_hlx"/>
</dbReference>
<gene>
    <name evidence="1" type="ORF">MPEBLZ_00341</name>
</gene>
<reference evidence="1 2" key="1">
    <citation type="submission" date="2015-09" db="EMBL/GenBank/DDBJ databases">
        <title>A metagenomics-based metabolic model of nitrate-dependent anaerobic oxidation of methane by Methanoperedens-like archaea.</title>
        <authorList>
            <person name="Arshad A."/>
            <person name="Speth D.R."/>
            <person name="De Graaf R.M."/>
            <person name="Op Den Camp H.J."/>
            <person name="Jetten M.S."/>
            <person name="Welte C.U."/>
        </authorList>
    </citation>
    <scope>NUCLEOTIDE SEQUENCE [LARGE SCALE GENOMIC DNA]</scope>
</reference>
<evidence type="ECO:0000313" key="2">
    <source>
        <dbReference type="Proteomes" id="UP000050360"/>
    </source>
</evidence>
<organism evidence="1 2">
    <name type="scientific">Candidatus Methanoperedens nitratireducens</name>
    <dbReference type="NCBI Taxonomy" id="1392998"/>
    <lineage>
        <taxon>Archaea</taxon>
        <taxon>Methanobacteriati</taxon>
        <taxon>Methanobacteriota</taxon>
        <taxon>Stenosarchaea group</taxon>
        <taxon>Methanomicrobia</taxon>
        <taxon>Methanosarcinales</taxon>
        <taxon>ANME-2 cluster</taxon>
        <taxon>Candidatus Methanoperedentaceae</taxon>
        <taxon>Candidatus Methanoperedens</taxon>
    </lineage>
</organism>
<protein>
    <recommendedName>
        <fullName evidence="3">XACb0070 ribbon-helix-helix domain-containing protein</fullName>
    </recommendedName>
</protein>
<dbReference type="Gene3D" id="1.10.1220.10">
    <property type="entry name" value="Met repressor-like"/>
    <property type="match status" value="1"/>
</dbReference>